<feature type="region of interest" description="Disordered" evidence="1">
    <location>
        <begin position="1"/>
        <end position="210"/>
    </location>
</feature>
<feature type="compositionally biased region" description="Polar residues" evidence="1">
    <location>
        <begin position="200"/>
        <end position="210"/>
    </location>
</feature>
<evidence type="ECO:0000256" key="1">
    <source>
        <dbReference type="SAM" id="MobiDB-lite"/>
    </source>
</evidence>
<feature type="compositionally biased region" description="Low complexity" evidence="1">
    <location>
        <begin position="116"/>
        <end position="131"/>
    </location>
</feature>
<protein>
    <submittedName>
        <fullName evidence="2">Uncharacterized protein</fullName>
    </submittedName>
</protein>
<dbReference type="Proteomes" id="UP000694415">
    <property type="component" value="Unplaced"/>
</dbReference>
<feature type="compositionally biased region" description="Polar residues" evidence="1">
    <location>
        <begin position="157"/>
        <end position="168"/>
    </location>
</feature>
<proteinExistence type="predicted"/>
<organism evidence="2 3">
    <name type="scientific">Mus spicilegus</name>
    <name type="common">Mound-building mouse</name>
    <dbReference type="NCBI Taxonomy" id="10103"/>
    <lineage>
        <taxon>Eukaryota</taxon>
        <taxon>Metazoa</taxon>
        <taxon>Chordata</taxon>
        <taxon>Craniata</taxon>
        <taxon>Vertebrata</taxon>
        <taxon>Euteleostomi</taxon>
        <taxon>Mammalia</taxon>
        <taxon>Eutheria</taxon>
        <taxon>Euarchontoglires</taxon>
        <taxon>Glires</taxon>
        <taxon>Rodentia</taxon>
        <taxon>Myomorpha</taxon>
        <taxon>Muroidea</taxon>
        <taxon>Muridae</taxon>
        <taxon>Murinae</taxon>
        <taxon>Mus</taxon>
        <taxon>Mus</taxon>
    </lineage>
</organism>
<dbReference type="PANTHER" id="PTHR34756">
    <property type="entry name" value="CELL DIVISION CYCLE-ASSOCIATED PROTEIN 3"/>
    <property type="match status" value="1"/>
</dbReference>
<dbReference type="AlphaFoldDB" id="A0A8C6HQ38"/>
<dbReference type="InterPro" id="IPR038832">
    <property type="entry name" value="CDCA3"/>
</dbReference>
<feature type="compositionally biased region" description="Basic and acidic residues" evidence="1">
    <location>
        <begin position="395"/>
        <end position="406"/>
    </location>
</feature>
<evidence type="ECO:0000313" key="2">
    <source>
        <dbReference type="Ensembl" id="ENSMSIP00000025263.1"/>
    </source>
</evidence>
<dbReference type="Ensembl" id="ENSMSIT00000031878.1">
    <property type="protein sequence ID" value="ENSMSIP00000025263.1"/>
    <property type="gene ID" value="ENSMSIG00000021340.1"/>
</dbReference>
<feature type="compositionally biased region" description="Basic and acidic residues" evidence="1">
    <location>
        <begin position="186"/>
        <end position="197"/>
    </location>
</feature>
<reference evidence="2" key="1">
    <citation type="submission" date="2025-08" db="UniProtKB">
        <authorList>
            <consortium name="Ensembl"/>
        </authorList>
    </citation>
    <scope>IDENTIFICATION</scope>
</reference>
<feature type="compositionally biased region" description="Basic and acidic residues" evidence="1">
    <location>
        <begin position="143"/>
        <end position="156"/>
    </location>
</feature>
<sequence length="413" mass="44892">MGSTQSVSGTPARPLPRNKQVARVADPRSPSAGIQRTPIQVESSPQPSLPTEQLNSLKQAQDPDPRSPTLGIARTPMKISGPDPQCSLVKELSKVLETEASESISSPELALPRETPLSSDLDPSSDPQLSPEDQLLPWSQAELDPKQVFTKEEAKQSAETIAASQNSDKPSRDPETPQSSGTKPKSKMEGREARVRSWDNGGQVNCKPSTLSPYSNKTFLITGSKRSRRKANSKVLGRSPLTILQDDNSPGTLTLRQVKEEGGENCHQVSVMGWRDVSAIKSTSCSSRGLGFNFQQPHSGPQPLYKGSDAFFHAAIHANRAFIRINKKEYPSLKWEAAFPSSRVCLPHSTPLAPQLMSCLLQGKRPSALSENVKDLKEGVVLGTGRFLKAGGGAREPKQEHDKENQHFALLES</sequence>
<accession>A0A8C6HQ38</accession>
<dbReference type="GeneTree" id="ENSGT00390000017343"/>
<feature type="compositionally biased region" description="Polar residues" evidence="1">
    <location>
        <begin position="32"/>
        <end position="59"/>
    </location>
</feature>
<name>A0A8C6HQ38_MUSSI</name>
<evidence type="ECO:0000313" key="3">
    <source>
        <dbReference type="Proteomes" id="UP000694415"/>
    </source>
</evidence>
<feature type="region of interest" description="Disordered" evidence="1">
    <location>
        <begin position="390"/>
        <end position="413"/>
    </location>
</feature>
<dbReference type="PANTHER" id="PTHR34756:SF1">
    <property type="entry name" value="CELL DIVISION CYCLE-ASSOCIATED PROTEIN 3"/>
    <property type="match status" value="1"/>
</dbReference>
<reference evidence="2" key="2">
    <citation type="submission" date="2025-09" db="UniProtKB">
        <authorList>
            <consortium name="Ensembl"/>
        </authorList>
    </citation>
    <scope>IDENTIFICATION</scope>
</reference>
<keyword evidence="3" id="KW-1185">Reference proteome</keyword>